<sequence>MDISLSPVPYEDKSVLSNLIQFYRYDSSEFDGHVISQHGLYLYKFLDHQWTEEYRHPFIVKVDGEIASFVLVILDVPNGV</sequence>
<accession>A0A1I4M8L1</accession>
<evidence type="ECO:0000313" key="1">
    <source>
        <dbReference type="EMBL" id="SFL99287.1"/>
    </source>
</evidence>
<reference evidence="2" key="1">
    <citation type="submission" date="2016-10" db="EMBL/GenBank/DDBJ databases">
        <authorList>
            <person name="Varghese N."/>
            <person name="Submissions S."/>
        </authorList>
    </citation>
    <scope>NUCLEOTIDE SEQUENCE [LARGE SCALE GENOMIC DNA]</scope>
    <source>
        <strain evidence="2">CGMCC 1.4250</strain>
    </source>
</reference>
<dbReference type="RefSeq" id="WP_245780798.1">
    <property type="nucleotide sequence ID" value="NZ_FOTR01000006.1"/>
</dbReference>
<dbReference type="Proteomes" id="UP000198565">
    <property type="component" value="Unassembled WGS sequence"/>
</dbReference>
<gene>
    <name evidence="1" type="ORF">SAMN04487943_10677</name>
</gene>
<dbReference type="AlphaFoldDB" id="A0A1I4M8L1"/>
<dbReference type="STRING" id="334253.SAMN04487943_10677"/>
<organism evidence="1 2">
    <name type="scientific">Gracilibacillus orientalis</name>
    <dbReference type="NCBI Taxonomy" id="334253"/>
    <lineage>
        <taxon>Bacteria</taxon>
        <taxon>Bacillati</taxon>
        <taxon>Bacillota</taxon>
        <taxon>Bacilli</taxon>
        <taxon>Bacillales</taxon>
        <taxon>Bacillaceae</taxon>
        <taxon>Gracilibacillus</taxon>
    </lineage>
</organism>
<proteinExistence type="predicted"/>
<name>A0A1I4M8L1_9BACI</name>
<keyword evidence="2" id="KW-1185">Reference proteome</keyword>
<dbReference type="EMBL" id="FOTR01000006">
    <property type="protein sequence ID" value="SFL99287.1"/>
    <property type="molecule type" value="Genomic_DNA"/>
</dbReference>
<protein>
    <submittedName>
        <fullName evidence="1">Uncharacterized protein</fullName>
    </submittedName>
</protein>
<evidence type="ECO:0000313" key="2">
    <source>
        <dbReference type="Proteomes" id="UP000198565"/>
    </source>
</evidence>